<dbReference type="Proteomes" id="UP001054945">
    <property type="component" value="Unassembled WGS sequence"/>
</dbReference>
<gene>
    <name evidence="1" type="ORF">CEXT_199581</name>
</gene>
<protein>
    <submittedName>
        <fullName evidence="1">Uncharacterized protein</fullName>
    </submittedName>
</protein>
<keyword evidence="2" id="KW-1185">Reference proteome</keyword>
<dbReference type="AlphaFoldDB" id="A0AAV4MVI3"/>
<dbReference type="EMBL" id="BPLR01020199">
    <property type="protein sequence ID" value="GIX75800.1"/>
    <property type="molecule type" value="Genomic_DNA"/>
</dbReference>
<accession>A0AAV4MVI3</accession>
<reference evidence="1 2" key="1">
    <citation type="submission" date="2021-06" db="EMBL/GenBank/DDBJ databases">
        <title>Caerostris extrusa draft genome.</title>
        <authorList>
            <person name="Kono N."/>
            <person name="Arakawa K."/>
        </authorList>
    </citation>
    <scope>NUCLEOTIDE SEQUENCE [LARGE SCALE GENOMIC DNA]</scope>
</reference>
<comment type="caution">
    <text evidence="1">The sequence shown here is derived from an EMBL/GenBank/DDBJ whole genome shotgun (WGS) entry which is preliminary data.</text>
</comment>
<proteinExistence type="predicted"/>
<evidence type="ECO:0000313" key="1">
    <source>
        <dbReference type="EMBL" id="GIX75800.1"/>
    </source>
</evidence>
<organism evidence="1 2">
    <name type="scientific">Caerostris extrusa</name>
    <name type="common">Bark spider</name>
    <name type="synonym">Caerostris bankana</name>
    <dbReference type="NCBI Taxonomy" id="172846"/>
    <lineage>
        <taxon>Eukaryota</taxon>
        <taxon>Metazoa</taxon>
        <taxon>Ecdysozoa</taxon>
        <taxon>Arthropoda</taxon>
        <taxon>Chelicerata</taxon>
        <taxon>Arachnida</taxon>
        <taxon>Araneae</taxon>
        <taxon>Araneomorphae</taxon>
        <taxon>Entelegynae</taxon>
        <taxon>Araneoidea</taxon>
        <taxon>Araneidae</taxon>
        <taxon>Caerostris</taxon>
    </lineage>
</organism>
<evidence type="ECO:0000313" key="2">
    <source>
        <dbReference type="Proteomes" id="UP001054945"/>
    </source>
</evidence>
<name>A0AAV4MVI3_CAEEX</name>
<sequence length="86" mass="9795">MIKEAAWGDVPFCRKGRRTTQYDFLTECVFFQDPFAAFSFELIYQSQVLPSNNLPIGRHEGISSNSNSNLIHQLMLSPPPFSTLKL</sequence>